<accession>A0A432YHH0</accession>
<dbReference type="InterPro" id="IPR017900">
    <property type="entry name" value="4Fe4S_Fe_S_CS"/>
</dbReference>
<keyword evidence="4" id="KW-0479">Metal-binding</keyword>
<evidence type="ECO:0000259" key="8">
    <source>
        <dbReference type="PROSITE" id="PS51379"/>
    </source>
</evidence>
<dbReference type="PROSITE" id="PS00198">
    <property type="entry name" value="4FE4S_FER_1"/>
    <property type="match status" value="1"/>
</dbReference>
<evidence type="ECO:0000256" key="7">
    <source>
        <dbReference type="ARBA" id="ARBA00023014"/>
    </source>
</evidence>
<evidence type="ECO:0000256" key="2">
    <source>
        <dbReference type="ARBA" id="ARBA00022448"/>
    </source>
</evidence>
<evidence type="ECO:0000256" key="6">
    <source>
        <dbReference type="ARBA" id="ARBA00023004"/>
    </source>
</evidence>
<dbReference type="Gene3D" id="3.30.70.20">
    <property type="match status" value="1"/>
</dbReference>
<organism evidence="9 10">
    <name type="scientific">Idiomarina piscisalsi</name>
    <dbReference type="NCBI Taxonomy" id="1096243"/>
    <lineage>
        <taxon>Bacteria</taxon>
        <taxon>Pseudomonadati</taxon>
        <taxon>Pseudomonadota</taxon>
        <taxon>Gammaproteobacteria</taxon>
        <taxon>Alteromonadales</taxon>
        <taxon>Idiomarinaceae</taxon>
        <taxon>Idiomarina</taxon>
    </lineage>
</organism>
<dbReference type="PANTHER" id="PTHR42859:SF10">
    <property type="entry name" value="DIMETHYLSULFOXIDE REDUCTASE CHAIN B"/>
    <property type="match status" value="1"/>
</dbReference>
<dbReference type="InterPro" id="IPR017896">
    <property type="entry name" value="4Fe4S_Fe-S-bd"/>
</dbReference>
<comment type="cofactor">
    <cofactor evidence="1">
        <name>[4Fe-4S] cluster</name>
        <dbReference type="ChEBI" id="CHEBI:49883"/>
    </cofactor>
</comment>
<sequence length="335" mass="37330">MTKLFSQRSVNLSLYRYAVQGEISSVTVSDNGMTTIKFDTQEELPTSCVNCEETYCIKIPIATGVFDDLNSSQKVKLCPTDAIAPNEHGRLEVDQSSCISCGLCIARCPVQAISFKKNDVSVIYNDCSIEEGDAKYSLADSINHNKSSQYIEESKGLFQTIFSQIEQSESPYRTLNNLVSKAMQISGIENVLSRQGDVNLRMDAIGLYKGKYVLCEIEKATNLDAPRDILDDVAVFCSRYDISKDNVIGMIVVPSMPNRRTEFWELLSDIYNVTGLRIAVVPLAAILIAVWNEKKISLEQFFLNQNKMSAREAVEGMLGRAINLPDPCDLLEPEK</sequence>
<dbReference type="EMBL" id="PIQA01000017">
    <property type="protein sequence ID" value="RUO60378.1"/>
    <property type="molecule type" value="Genomic_DNA"/>
</dbReference>
<dbReference type="GO" id="GO:0051539">
    <property type="term" value="F:4 iron, 4 sulfur cluster binding"/>
    <property type="evidence" value="ECO:0007669"/>
    <property type="project" value="UniProtKB-KW"/>
</dbReference>
<evidence type="ECO:0000256" key="3">
    <source>
        <dbReference type="ARBA" id="ARBA00022485"/>
    </source>
</evidence>
<dbReference type="InterPro" id="IPR050294">
    <property type="entry name" value="RnfB_subfamily"/>
</dbReference>
<dbReference type="PROSITE" id="PS51379">
    <property type="entry name" value="4FE4S_FER_2"/>
    <property type="match status" value="1"/>
</dbReference>
<dbReference type="InterPro" id="IPR000813">
    <property type="entry name" value="7Fe_ferredoxin"/>
</dbReference>
<keyword evidence="3" id="KW-0004">4Fe-4S</keyword>
<keyword evidence="6" id="KW-0408">Iron</keyword>
<evidence type="ECO:0000313" key="9">
    <source>
        <dbReference type="EMBL" id="RUO60378.1"/>
    </source>
</evidence>
<dbReference type="RefSeq" id="WP_126753022.1">
    <property type="nucleotide sequence ID" value="NZ_JBHUMT010000004.1"/>
</dbReference>
<dbReference type="Pfam" id="PF00037">
    <property type="entry name" value="Fer4"/>
    <property type="match status" value="1"/>
</dbReference>
<keyword evidence="5" id="KW-0249">Electron transport</keyword>
<dbReference type="Proteomes" id="UP000288361">
    <property type="component" value="Unassembled WGS sequence"/>
</dbReference>
<dbReference type="PANTHER" id="PTHR42859">
    <property type="entry name" value="OXIDOREDUCTASE"/>
    <property type="match status" value="1"/>
</dbReference>
<evidence type="ECO:0000256" key="1">
    <source>
        <dbReference type="ARBA" id="ARBA00001966"/>
    </source>
</evidence>
<reference evidence="9 10" key="1">
    <citation type="journal article" date="2011" name="Front. Microbiol.">
        <title>Genomic signatures of strain selection and enhancement in Bacillus atrophaeus var. globigii, a historical biowarfare simulant.</title>
        <authorList>
            <person name="Gibbons H.S."/>
            <person name="Broomall S.M."/>
            <person name="McNew L.A."/>
            <person name="Daligault H."/>
            <person name="Chapman C."/>
            <person name="Bruce D."/>
            <person name="Karavis M."/>
            <person name="Krepps M."/>
            <person name="McGregor P.A."/>
            <person name="Hong C."/>
            <person name="Park K.H."/>
            <person name="Akmal A."/>
            <person name="Feldman A."/>
            <person name="Lin J.S."/>
            <person name="Chang W.E."/>
            <person name="Higgs B.W."/>
            <person name="Demirev P."/>
            <person name="Lindquist J."/>
            <person name="Liem A."/>
            <person name="Fochler E."/>
            <person name="Read T.D."/>
            <person name="Tapia R."/>
            <person name="Johnson S."/>
            <person name="Bishop-Lilly K.A."/>
            <person name="Detter C."/>
            <person name="Han C."/>
            <person name="Sozhamannan S."/>
            <person name="Rosenzweig C.N."/>
            <person name="Skowronski E.W."/>
        </authorList>
    </citation>
    <scope>NUCLEOTIDE SEQUENCE [LARGE SCALE GENOMIC DNA]</scope>
    <source>
        <strain evidence="9 10">TPS4-2</strain>
    </source>
</reference>
<keyword evidence="7" id="KW-0411">Iron-sulfur</keyword>
<gene>
    <name evidence="9" type="ORF">CWI73_12125</name>
</gene>
<evidence type="ECO:0000256" key="4">
    <source>
        <dbReference type="ARBA" id="ARBA00022723"/>
    </source>
</evidence>
<evidence type="ECO:0000256" key="5">
    <source>
        <dbReference type="ARBA" id="ARBA00022982"/>
    </source>
</evidence>
<keyword evidence="2" id="KW-0813">Transport</keyword>
<protein>
    <recommendedName>
        <fullName evidence="8">4Fe-4S ferredoxin-type domain-containing protein</fullName>
    </recommendedName>
</protein>
<comment type="caution">
    <text evidence="9">The sequence shown here is derived from an EMBL/GenBank/DDBJ whole genome shotgun (WGS) entry which is preliminary data.</text>
</comment>
<evidence type="ECO:0000313" key="10">
    <source>
        <dbReference type="Proteomes" id="UP000288361"/>
    </source>
</evidence>
<dbReference type="AlphaFoldDB" id="A0A432YHH0"/>
<dbReference type="PRINTS" id="PR00354">
    <property type="entry name" value="7FE8SFRDOXIN"/>
</dbReference>
<dbReference type="GO" id="GO:0046872">
    <property type="term" value="F:metal ion binding"/>
    <property type="evidence" value="ECO:0007669"/>
    <property type="project" value="UniProtKB-KW"/>
</dbReference>
<feature type="domain" description="4Fe-4S ferredoxin-type" evidence="8">
    <location>
        <begin position="89"/>
        <end position="118"/>
    </location>
</feature>
<proteinExistence type="predicted"/>
<dbReference type="SUPFAM" id="SSF54862">
    <property type="entry name" value="4Fe-4S ferredoxins"/>
    <property type="match status" value="1"/>
</dbReference>
<dbReference type="GO" id="GO:0009055">
    <property type="term" value="F:electron transfer activity"/>
    <property type="evidence" value="ECO:0007669"/>
    <property type="project" value="InterPro"/>
</dbReference>
<name>A0A432YHH0_9GAMM</name>